<evidence type="ECO:0000259" key="1">
    <source>
        <dbReference type="Pfam" id="PF02036"/>
    </source>
</evidence>
<dbReference type="EMBL" id="CP058909">
    <property type="protein sequence ID" value="QLH80683.1"/>
    <property type="molecule type" value="Genomic_DNA"/>
</dbReference>
<proteinExistence type="predicted"/>
<reference evidence="2 3" key="1">
    <citation type="submission" date="2020-07" db="EMBL/GenBank/DDBJ databases">
        <title>Halosimplex litoreum sp. nov. and Halosimplex rubrum sp. nov., isolated from different salt environments.</title>
        <authorList>
            <person name="Cui H."/>
        </authorList>
    </citation>
    <scope>NUCLEOTIDE SEQUENCE [LARGE SCALE GENOMIC DNA]</scope>
    <source>
        <strain evidence="2 3">R2</strain>
    </source>
</reference>
<dbReference type="AlphaFoldDB" id="A0A7D5P4L3"/>
<evidence type="ECO:0000313" key="2">
    <source>
        <dbReference type="EMBL" id="QLH80683.1"/>
    </source>
</evidence>
<gene>
    <name evidence="2" type="ORF">HZS54_03110</name>
</gene>
<dbReference type="GeneID" id="56081545"/>
<dbReference type="OrthoDB" id="51304at2157"/>
<accession>A0A7D5P4L3</accession>
<dbReference type="Proteomes" id="UP000509346">
    <property type="component" value="Chromosome"/>
</dbReference>
<dbReference type="SUPFAM" id="SSF55718">
    <property type="entry name" value="SCP-like"/>
    <property type="match status" value="1"/>
</dbReference>
<dbReference type="KEGG" id="hpel:HZS54_03110"/>
<dbReference type="Pfam" id="PF02036">
    <property type="entry name" value="SCP2"/>
    <property type="match status" value="1"/>
</dbReference>
<organism evidence="2 3">
    <name type="scientific">Halosimplex pelagicum</name>
    <dbReference type="NCBI Taxonomy" id="869886"/>
    <lineage>
        <taxon>Archaea</taxon>
        <taxon>Methanobacteriati</taxon>
        <taxon>Methanobacteriota</taxon>
        <taxon>Stenosarchaea group</taxon>
        <taxon>Halobacteria</taxon>
        <taxon>Halobacteriales</taxon>
        <taxon>Haloarculaceae</taxon>
        <taxon>Halosimplex</taxon>
    </lineage>
</organism>
<dbReference type="InterPro" id="IPR003033">
    <property type="entry name" value="SCP2_sterol-bd_dom"/>
</dbReference>
<feature type="domain" description="SCP2" evidence="1">
    <location>
        <begin position="15"/>
        <end position="115"/>
    </location>
</feature>
<dbReference type="Gene3D" id="3.30.1050.10">
    <property type="entry name" value="SCP2 sterol-binding domain"/>
    <property type="match status" value="1"/>
</dbReference>
<dbReference type="RefSeq" id="WP_179920505.1">
    <property type="nucleotide sequence ID" value="NZ_CP058909.1"/>
</dbReference>
<sequence length="137" mass="14875">MTPTLPGEAEAWADRLQARLNDRDAFEAAAAGFDATFRFAILPDDRYDGEPVVLTVVVADGACVAARGHDPEADYDFGLAGPYAVWVDLLQDDLDITEAVMGGSLEFEGSEMELLSNREAVTELVRAAQNVEADFEY</sequence>
<name>A0A7D5P4L3_9EURY</name>
<keyword evidence="3" id="KW-1185">Reference proteome</keyword>
<dbReference type="InterPro" id="IPR036527">
    <property type="entry name" value="SCP2_sterol-bd_dom_sf"/>
</dbReference>
<protein>
    <submittedName>
        <fullName evidence="2">SCP2 sterol-binding domain-containing protein</fullName>
    </submittedName>
</protein>
<evidence type="ECO:0000313" key="3">
    <source>
        <dbReference type="Proteomes" id="UP000509346"/>
    </source>
</evidence>